<dbReference type="AlphaFoldDB" id="A0A6J4R017"/>
<accession>A0A6J4R017</accession>
<evidence type="ECO:0000313" key="1">
    <source>
        <dbReference type="EMBL" id="CAA9460149.1"/>
    </source>
</evidence>
<protein>
    <submittedName>
        <fullName evidence="1">Uncharacterized protein</fullName>
    </submittedName>
</protein>
<organism evidence="1">
    <name type="scientific">uncultured Rubrobacteraceae bacterium</name>
    <dbReference type="NCBI Taxonomy" id="349277"/>
    <lineage>
        <taxon>Bacteria</taxon>
        <taxon>Bacillati</taxon>
        <taxon>Actinomycetota</taxon>
        <taxon>Rubrobacteria</taxon>
        <taxon>Rubrobacterales</taxon>
        <taxon>Rubrobacteraceae</taxon>
        <taxon>environmental samples</taxon>
    </lineage>
</organism>
<gene>
    <name evidence="1" type="ORF">AVDCRST_MAG14-2291</name>
</gene>
<proteinExistence type="predicted"/>
<sequence length="40" mass="4720">MYEVLVPRRVRRRLARLPESVYERVLAALKSLGEEPRPRG</sequence>
<name>A0A6J4R017_9ACTN</name>
<dbReference type="EMBL" id="CADCVG010000093">
    <property type="protein sequence ID" value="CAA9460149.1"/>
    <property type="molecule type" value="Genomic_DNA"/>
</dbReference>
<reference evidence="1" key="1">
    <citation type="submission" date="2020-02" db="EMBL/GenBank/DDBJ databases">
        <authorList>
            <person name="Meier V. D."/>
        </authorList>
    </citation>
    <scope>NUCLEOTIDE SEQUENCE</scope>
    <source>
        <strain evidence="1">AVDCRST_MAG14</strain>
    </source>
</reference>